<dbReference type="KEGG" id="vg:65246909"/>
<name>A0A499RE34_9REOV</name>
<organism evidence="1 2">
    <name type="scientific">Kundal virus</name>
    <dbReference type="NCBI Taxonomy" id="2290890"/>
    <lineage>
        <taxon>Viruses</taxon>
        <taxon>Riboviria</taxon>
        <taxon>Orthornavirae</taxon>
        <taxon>Duplornaviricota</taxon>
        <taxon>Resentoviricetes</taxon>
        <taxon>Reovirales</taxon>
        <taxon>Spinareoviridae</taxon>
        <taxon>Coltivirus</taxon>
        <taxon>Coltivirus kundalense</taxon>
        <taxon>Kundal coltivirus</taxon>
    </lineage>
</organism>
<accession>A0A499RE34</accession>
<evidence type="ECO:0000313" key="1">
    <source>
        <dbReference type="EMBL" id="AXG65499.1"/>
    </source>
</evidence>
<dbReference type="RefSeq" id="YP_010086002.1">
    <property type="nucleotide sequence ID" value="NC_055242.1"/>
</dbReference>
<gene>
    <name evidence="1" type="primary">VP7</name>
</gene>
<dbReference type="GeneID" id="65246909"/>
<dbReference type="EMBL" id="MH327941">
    <property type="protein sequence ID" value="AXG65499.1"/>
    <property type="molecule type" value="Genomic_RNA"/>
</dbReference>
<protein>
    <submittedName>
        <fullName evidence="1">VP7</fullName>
    </submittedName>
</protein>
<dbReference type="Gene3D" id="1.10.287.1490">
    <property type="match status" value="1"/>
</dbReference>
<keyword evidence="2" id="KW-1185">Reference proteome</keyword>
<reference evidence="1" key="1">
    <citation type="journal article" date="2019" name="J. Virol.">
        <title>Characterization of Novel Reoviruses [Wad Medani virus (Orbivirus) and Kundal (Coltivirus)] collected from Hyalomma antolicum ticks in India during CCHF surveillance.</title>
        <authorList>
            <person name="Yadav P.D."/>
            <person name="Whitmer S.L."/>
            <person name="Sarkale P."/>
            <person name="Ng T.F."/>
            <person name="Goldsmith C.S."/>
            <person name="Nyayanit D.A."/>
            <person name="Esona M.D."/>
            <person name="Shrivastava-Ranjan P."/>
            <person name="Lakra R."/>
            <person name="Pardeshi P."/>
            <person name="Majumdar T.D."/>
            <person name="Francis A."/>
            <person name="Klena J.D."/>
            <person name="Nichol S.T."/>
            <person name="Stroher U."/>
            <person name="Mourya D."/>
        </authorList>
    </citation>
    <scope>NUCLEOTIDE SEQUENCE [LARGE SCALE GENOMIC DNA]</scope>
    <source>
        <strain evidence="1">MCL-13-T-316</strain>
    </source>
</reference>
<sequence length="659" mass="75244">MASITNCTDLGFRSYSWTIEQLSKETQFTTVKITPPEESYFKVIPLDVSDILCYTVNQNKVTQEKSINRILDCEPQSDSTIIIKGLGNQDLYTLVFRNEGIIAYGYIAAINLESFSNVNICEGMAPIVSLEARYSTGKTGNFLSHFCLSKRDNQHMVPDNLLLFFPNSAKQWKMIEARQHSFDTKLGVYFLSSSFSDISSLISLTFPIKRQILITARYGSHFVSVLHTIKPFTVSEGLTRLPYGHIKYIIPICRRGQINQAKTLVELLKNERLKNIFDLELVRKVGKDLSIEDREIDGIIKTMNPVGELLNRVSQKYQRMRREIDDGARLLQLVDSTPEQTLQAIFRELMSLRHQYESLLPQVSSNKSQIQSAGDIYKELQRKMSQVENRSLTNRTEVVKLTSDLLMIGAHCEGNINLAVNKFESHLNNEFSDLANEVKRLDANLNLFRTQLSGSREEMENVFMTSVSSLTSKQTVFEEEIREVVTSSTTKLNEINKRVNQQIGEIRAVCTSIANQPIDFRIFGGSISSGQLDIGPYATFVYYGRINHKIEANSCLQCVTLKSLMLRERIFTLGSFELVNCYLEKETIVVMLHDGSLPQNFDDNMPFFYNMPHFIKIQEFQYSPGWLISIYKLGITHHNSAIYHNIISMYLPIIPVSTF</sequence>
<evidence type="ECO:0000313" key="2">
    <source>
        <dbReference type="Proteomes" id="UP000502187"/>
    </source>
</evidence>
<proteinExistence type="predicted"/>
<dbReference type="Proteomes" id="UP000502187">
    <property type="component" value="Genome"/>
</dbReference>